<keyword evidence="2" id="KW-1185">Reference proteome</keyword>
<gene>
    <name evidence="1" type="ORF">AURANDRAFT_66071</name>
</gene>
<dbReference type="RefSeq" id="XP_009039468.1">
    <property type="nucleotide sequence ID" value="XM_009041220.1"/>
</dbReference>
<dbReference type="GeneID" id="20225636"/>
<dbReference type="OrthoDB" id="10639933at2759"/>
<evidence type="ECO:0000313" key="2">
    <source>
        <dbReference type="Proteomes" id="UP000002729"/>
    </source>
</evidence>
<dbReference type="KEGG" id="aaf:AURANDRAFT_66071"/>
<organism evidence="2">
    <name type="scientific">Aureococcus anophagefferens</name>
    <name type="common">Harmful bloom alga</name>
    <dbReference type="NCBI Taxonomy" id="44056"/>
    <lineage>
        <taxon>Eukaryota</taxon>
        <taxon>Sar</taxon>
        <taxon>Stramenopiles</taxon>
        <taxon>Ochrophyta</taxon>
        <taxon>Pelagophyceae</taxon>
        <taxon>Pelagomonadales</taxon>
        <taxon>Pelagomonadaceae</taxon>
        <taxon>Aureococcus</taxon>
    </lineage>
</organism>
<dbReference type="Proteomes" id="UP000002729">
    <property type="component" value="Unassembled WGS sequence"/>
</dbReference>
<proteinExistence type="predicted"/>
<sequence length="281" mass="29234">MASEAAYLLADDADALHLSTARRGLWRARLALCVVALGATCYSARSLQLRLPASDAFAERSRGTAAVRSVVDACANELFQPDAIGGPSGVPLREECPAQDRAHWCGDAAMSPDTNFGQLCGSACDAGVDAWAMVCAWQAMAHLDEVCAGTFEAKFPDLSALPRATAAAGDLAEWPLARDGADDRLWSCDTLAVCSGCAAGGFASGCKRVAERYGGFGAPSFGPTDLEPPADAPAVGATAAVKALNEDLASWCDALHKEKALDVRRAVDLGAPHPERLADKL</sequence>
<reference evidence="1 2" key="1">
    <citation type="journal article" date="2011" name="Proc. Natl. Acad. Sci. U.S.A.">
        <title>Niche of harmful alga Aureococcus anophagefferens revealed through ecogenomics.</title>
        <authorList>
            <person name="Gobler C.J."/>
            <person name="Berry D.L."/>
            <person name="Dyhrman S.T."/>
            <person name="Wilhelm S.W."/>
            <person name="Salamov A."/>
            <person name="Lobanov A.V."/>
            <person name="Zhang Y."/>
            <person name="Collier J.L."/>
            <person name="Wurch L.L."/>
            <person name="Kustka A.B."/>
            <person name="Dill B.D."/>
            <person name="Shah M."/>
            <person name="VerBerkmoes N.C."/>
            <person name="Kuo A."/>
            <person name="Terry A."/>
            <person name="Pangilinan J."/>
            <person name="Lindquist E.A."/>
            <person name="Lucas S."/>
            <person name="Paulsen I.T."/>
            <person name="Hattenrath-Lehmann T.K."/>
            <person name="Talmage S.C."/>
            <person name="Walker E.A."/>
            <person name="Koch F."/>
            <person name="Burson A.M."/>
            <person name="Marcoval M.A."/>
            <person name="Tang Y.Z."/>
            <person name="Lecleir G.R."/>
            <person name="Coyne K.J."/>
            <person name="Berg G.M."/>
            <person name="Bertrand E.M."/>
            <person name="Saito M.A."/>
            <person name="Gladyshev V.N."/>
            <person name="Grigoriev I.V."/>
        </authorList>
    </citation>
    <scope>NUCLEOTIDE SEQUENCE [LARGE SCALE GENOMIC DNA]</scope>
    <source>
        <strain evidence="2">CCMP 1984</strain>
    </source>
</reference>
<protein>
    <submittedName>
        <fullName evidence="1">Uncharacterized protein</fullName>
    </submittedName>
</protein>
<accession>F0YG75</accession>
<dbReference type="InParanoid" id="F0YG75"/>
<dbReference type="AlphaFoldDB" id="F0YG75"/>
<name>F0YG75_AURAN</name>
<dbReference type="EMBL" id="GL833138">
    <property type="protein sequence ID" value="EGB05928.1"/>
    <property type="molecule type" value="Genomic_DNA"/>
</dbReference>
<evidence type="ECO:0000313" key="1">
    <source>
        <dbReference type="EMBL" id="EGB05928.1"/>
    </source>
</evidence>